<dbReference type="Proteomes" id="UP001267290">
    <property type="component" value="Unassembled WGS sequence"/>
</dbReference>
<proteinExistence type="predicted"/>
<organism evidence="1 2">
    <name type="scientific">Paenibacillus qinlingensis</name>
    <dbReference type="NCBI Taxonomy" id="1837343"/>
    <lineage>
        <taxon>Bacteria</taxon>
        <taxon>Bacillati</taxon>
        <taxon>Bacillota</taxon>
        <taxon>Bacilli</taxon>
        <taxon>Bacillales</taxon>
        <taxon>Paenibacillaceae</taxon>
        <taxon>Paenibacillus</taxon>
    </lineage>
</organism>
<dbReference type="EMBL" id="JAVDSB010000030">
    <property type="protein sequence ID" value="MDR6555452.1"/>
    <property type="molecule type" value="Genomic_DNA"/>
</dbReference>
<gene>
    <name evidence="1" type="ORF">J2736_006714</name>
</gene>
<name>A0ABU1P8D0_9BACL</name>
<protein>
    <submittedName>
        <fullName evidence="1">Uncharacterized protein</fullName>
    </submittedName>
</protein>
<comment type="caution">
    <text evidence="1">The sequence shown here is derived from an EMBL/GenBank/DDBJ whole genome shotgun (WGS) entry which is preliminary data.</text>
</comment>
<evidence type="ECO:0000313" key="2">
    <source>
        <dbReference type="Proteomes" id="UP001267290"/>
    </source>
</evidence>
<keyword evidence="2" id="KW-1185">Reference proteome</keyword>
<sequence>MNCLFCNIETEEKIEKDNIVIIAHSECLKDRKKQLRTRDYVKCLLYENELRRLG</sequence>
<reference evidence="1 2" key="1">
    <citation type="submission" date="2023-07" db="EMBL/GenBank/DDBJ databases">
        <title>Sorghum-associated microbial communities from plants grown in Nebraska, USA.</title>
        <authorList>
            <person name="Schachtman D."/>
        </authorList>
    </citation>
    <scope>NUCLEOTIDE SEQUENCE [LARGE SCALE GENOMIC DNA]</scope>
    <source>
        <strain evidence="1 2">CC258</strain>
    </source>
</reference>
<accession>A0ABU1P8D0</accession>
<evidence type="ECO:0000313" key="1">
    <source>
        <dbReference type="EMBL" id="MDR6555452.1"/>
    </source>
</evidence>